<comment type="caution">
    <text evidence="1">The sequence shown here is derived from an EMBL/GenBank/DDBJ whole genome shotgun (WGS) entry which is preliminary data.</text>
</comment>
<reference evidence="1" key="1">
    <citation type="journal article" date="2023" name="Science">
        <title>Genome structures resolve the early diversification of teleost fishes.</title>
        <authorList>
            <person name="Parey E."/>
            <person name="Louis A."/>
            <person name="Montfort J."/>
            <person name="Bouchez O."/>
            <person name="Roques C."/>
            <person name="Iampietro C."/>
            <person name="Lluch J."/>
            <person name="Castinel A."/>
            <person name="Donnadieu C."/>
            <person name="Desvignes T."/>
            <person name="Floi Bucao C."/>
            <person name="Jouanno E."/>
            <person name="Wen M."/>
            <person name="Mejri S."/>
            <person name="Dirks R."/>
            <person name="Jansen H."/>
            <person name="Henkel C."/>
            <person name="Chen W.J."/>
            <person name="Zahm M."/>
            <person name="Cabau C."/>
            <person name="Klopp C."/>
            <person name="Thompson A.W."/>
            <person name="Robinson-Rechavi M."/>
            <person name="Braasch I."/>
            <person name="Lecointre G."/>
            <person name="Bobe J."/>
            <person name="Postlethwait J.H."/>
            <person name="Berthelot C."/>
            <person name="Roest Crollius H."/>
            <person name="Guiguen Y."/>
        </authorList>
    </citation>
    <scope>NUCLEOTIDE SEQUENCE</scope>
    <source>
        <strain evidence="1">WJC10195</strain>
    </source>
</reference>
<dbReference type="AlphaFoldDB" id="A0A9Q1F8Q3"/>
<protein>
    <submittedName>
        <fullName evidence="1">Uncharacterized protein</fullName>
    </submittedName>
</protein>
<evidence type="ECO:0000313" key="2">
    <source>
        <dbReference type="Proteomes" id="UP001152622"/>
    </source>
</evidence>
<gene>
    <name evidence="1" type="ORF">SKAU_G00209960</name>
</gene>
<sequence length="251" mass="28435">MFLQARKTGQVPGKAGKLKLTSDEKAFQAKRYHYSPKAVRELRMIAAALEEKVLKPSNLHGARWLPYVHCAIKVFQKDNITVCQAVESQEACFWDITSMKMMMGPQMAKVHQAVQESGEYNGVKLQNVTQSILESERTVVIDSIITHLEERLEDLQQGGTIAKFRALDPSSWPVCDRADPVAREQFMQTGADEFRALATFYEELLGKADIMVDNVIAEYNQYKIYAQGRASVPMRELFMKILNSGVNIKKE</sequence>
<proteinExistence type="predicted"/>
<dbReference type="Proteomes" id="UP001152622">
    <property type="component" value="Chromosome 7"/>
</dbReference>
<organism evidence="1 2">
    <name type="scientific">Synaphobranchus kaupii</name>
    <name type="common">Kaup's arrowtooth eel</name>
    <dbReference type="NCBI Taxonomy" id="118154"/>
    <lineage>
        <taxon>Eukaryota</taxon>
        <taxon>Metazoa</taxon>
        <taxon>Chordata</taxon>
        <taxon>Craniata</taxon>
        <taxon>Vertebrata</taxon>
        <taxon>Euteleostomi</taxon>
        <taxon>Actinopterygii</taxon>
        <taxon>Neopterygii</taxon>
        <taxon>Teleostei</taxon>
        <taxon>Anguilliformes</taxon>
        <taxon>Synaphobranchidae</taxon>
        <taxon>Synaphobranchus</taxon>
    </lineage>
</organism>
<keyword evidence="2" id="KW-1185">Reference proteome</keyword>
<name>A0A9Q1F8Q3_SYNKA</name>
<dbReference type="EMBL" id="JAINUF010000007">
    <property type="protein sequence ID" value="KAJ8353429.1"/>
    <property type="molecule type" value="Genomic_DNA"/>
</dbReference>
<evidence type="ECO:0000313" key="1">
    <source>
        <dbReference type="EMBL" id="KAJ8353429.1"/>
    </source>
</evidence>
<accession>A0A9Q1F8Q3</accession>
<dbReference type="OrthoDB" id="8551997at2759"/>